<name>A0ABX3G5R0_9ACTN</name>
<dbReference type="EMBL" id="MQUR01000016">
    <property type="protein sequence ID" value="OLZ69572.1"/>
    <property type="molecule type" value="Genomic_DNA"/>
</dbReference>
<organism evidence="3 4">
    <name type="scientific">Streptomyces amritsarensis</name>
    <dbReference type="NCBI Taxonomy" id="681158"/>
    <lineage>
        <taxon>Bacteria</taxon>
        <taxon>Bacillati</taxon>
        <taxon>Actinomycetota</taxon>
        <taxon>Actinomycetes</taxon>
        <taxon>Kitasatosporales</taxon>
        <taxon>Streptomycetaceae</taxon>
        <taxon>Streptomyces</taxon>
    </lineage>
</organism>
<dbReference type="PANTHER" id="PTHR33824:SF7">
    <property type="entry name" value="POLYKETIDE CYCLASE_DEHYDRASE AND LIPID TRANSPORT SUPERFAMILY PROTEIN"/>
    <property type="match status" value="1"/>
</dbReference>
<keyword evidence="4" id="KW-1185">Reference proteome</keyword>
<evidence type="ECO:0000256" key="1">
    <source>
        <dbReference type="SAM" id="MobiDB-lite"/>
    </source>
</evidence>
<sequence length="377" mass="41848">MATSDRARASESPTGLDQLLNEVSHYLSAQAEQLAEKATDKLGDITDQLYDVADGGGKLSDVGGIGARLLQGDSPLKAIAGQTLGNLKDKVSDTASQVFGKGRGRKGGGGSVVNIVEAMDIGLPLRTTYDHWTQYENFSSFTKGVRDVSRNDETTSDWKVKVGPSTRGWKATVQEQVPDDRIVWSSEGAKGTTRGCVSFHELAPSLTRIVIVVEYHPAGLFEKTGNLWRAQGRRLRLDLKHFLRYATLNTEEPEGWRGEIRDGEVVRTHEEALEAEEEEQGAEQGDDEERYEDEYGEDEYGEDEEPDAYEEDSGYADEPEEEAEEEQADAYEDGGEDEGEDAYEDGGDDEDAYEDEDEDEDEEEASRPRRRRVRQAA</sequence>
<dbReference type="InterPro" id="IPR005031">
    <property type="entry name" value="COQ10_START"/>
</dbReference>
<dbReference type="Gene3D" id="3.30.530.20">
    <property type="match status" value="1"/>
</dbReference>
<accession>A0ABX3G5R0</accession>
<dbReference type="RefSeq" id="WP_060178728.1">
    <property type="nucleotide sequence ID" value="NZ_MQUR01000016.1"/>
</dbReference>
<evidence type="ECO:0000313" key="4">
    <source>
        <dbReference type="Proteomes" id="UP000187151"/>
    </source>
</evidence>
<feature type="domain" description="Coenzyme Q-binding protein COQ10 START" evidence="2">
    <location>
        <begin position="121"/>
        <end position="244"/>
    </location>
</feature>
<proteinExistence type="predicted"/>
<dbReference type="PANTHER" id="PTHR33824">
    <property type="entry name" value="POLYKETIDE CYCLASE/DEHYDRASE AND LIPID TRANSPORT SUPERFAMILY PROTEIN"/>
    <property type="match status" value="1"/>
</dbReference>
<dbReference type="InterPro" id="IPR023393">
    <property type="entry name" value="START-like_dom_sf"/>
</dbReference>
<dbReference type="InterPro" id="IPR047137">
    <property type="entry name" value="ORF3"/>
</dbReference>
<evidence type="ECO:0000313" key="3">
    <source>
        <dbReference type="EMBL" id="OLZ69572.1"/>
    </source>
</evidence>
<feature type="compositionally biased region" description="Basic residues" evidence="1">
    <location>
        <begin position="368"/>
        <end position="377"/>
    </location>
</feature>
<dbReference type="CDD" id="cd07817">
    <property type="entry name" value="SRPBCC_8"/>
    <property type="match status" value="1"/>
</dbReference>
<comment type="caution">
    <text evidence="3">The sequence shown here is derived from an EMBL/GenBank/DDBJ whole genome shotgun (WGS) entry which is preliminary data.</text>
</comment>
<protein>
    <submittedName>
        <fullName evidence="3">Cyclase</fullName>
    </submittedName>
</protein>
<gene>
    <name evidence="3" type="ORF">AVW11_09785</name>
</gene>
<reference evidence="3 4" key="1">
    <citation type="submission" date="2016-01" db="EMBL/GenBank/DDBJ databases">
        <title>Streptomyces amritsarensis strain MTCC 11845 genome sequencing and assembly.</title>
        <authorList>
            <person name="Sharma D."/>
            <person name="Nair G.R."/>
            <person name="Kaur G."/>
            <person name="Manhas R.K."/>
            <person name="Mayilraj S."/>
        </authorList>
    </citation>
    <scope>NUCLEOTIDE SEQUENCE [LARGE SCALE GENOMIC DNA]</scope>
    <source>
        <strain evidence="3 4">MTCC 11845</strain>
    </source>
</reference>
<dbReference type="Proteomes" id="UP000187151">
    <property type="component" value="Unassembled WGS sequence"/>
</dbReference>
<feature type="region of interest" description="Disordered" evidence="1">
    <location>
        <begin position="270"/>
        <end position="377"/>
    </location>
</feature>
<feature type="compositionally biased region" description="Acidic residues" evidence="1">
    <location>
        <begin position="273"/>
        <end position="364"/>
    </location>
</feature>
<dbReference type="SUPFAM" id="SSF55961">
    <property type="entry name" value="Bet v1-like"/>
    <property type="match status" value="1"/>
</dbReference>
<evidence type="ECO:0000259" key="2">
    <source>
        <dbReference type="Pfam" id="PF03364"/>
    </source>
</evidence>
<dbReference type="Pfam" id="PF03364">
    <property type="entry name" value="Polyketide_cyc"/>
    <property type="match status" value="1"/>
</dbReference>